<dbReference type="InterPro" id="IPR001173">
    <property type="entry name" value="Glyco_trans_2-like"/>
</dbReference>
<dbReference type="Pfam" id="PF00535">
    <property type="entry name" value="Glycos_transf_2"/>
    <property type="match status" value="1"/>
</dbReference>
<dbReference type="CDD" id="cd00761">
    <property type="entry name" value="Glyco_tranf_GTA_type"/>
    <property type="match status" value="1"/>
</dbReference>
<comment type="caution">
    <text evidence="2">The sequence shown here is derived from an EMBL/GenBank/DDBJ whole genome shotgun (WGS) entry which is preliminary data.</text>
</comment>
<dbReference type="RefSeq" id="WP_307454045.1">
    <property type="nucleotide sequence ID" value="NZ_JAUTAL010000001.1"/>
</dbReference>
<dbReference type="Gene3D" id="3.90.550.10">
    <property type="entry name" value="Spore Coat Polysaccharide Biosynthesis Protein SpsA, Chain A"/>
    <property type="match status" value="1"/>
</dbReference>
<dbReference type="PANTHER" id="PTHR22916">
    <property type="entry name" value="GLYCOSYLTRANSFERASE"/>
    <property type="match status" value="1"/>
</dbReference>
<keyword evidence="3" id="KW-1185">Reference proteome</keyword>
<name>A0ABU0TN93_9FLAO</name>
<dbReference type="InterPro" id="IPR029044">
    <property type="entry name" value="Nucleotide-diphossugar_trans"/>
</dbReference>
<gene>
    <name evidence="2" type="ORF">QE404_003665</name>
</gene>
<dbReference type="SUPFAM" id="SSF53448">
    <property type="entry name" value="Nucleotide-diphospho-sugar transferases"/>
    <property type="match status" value="1"/>
</dbReference>
<evidence type="ECO:0000313" key="2">
    <source>
        <dbReference type="EMBL" id="MDQ1098518.1"/>
    </source>
</evidence>
<accession>A0ABU0TN93</accession>
<dbReference type="PANTHER" id="PTHR22916:SF3">
    <property type="entry name" value="UDP-GLCNAC:BETAGAL BETA-1,3-N-ACETYLGLUCOSAMINYLTRANSFERASE-LIKE PROTEIN 1"/>
    <property type="match status" value="1"/>
</dbReference>
<dbReference type="Proteomes" id="UP001225072">
    <property type="component" value="Unassembled WGS sequence"/>
</dbReference>
<feature type="domain" description="Glycosyltransferase 2-like" evidence="1">
    <location>
        <begin position="4"/>
        <end position="88"/>
    </location>
</feature>
<dbReference type="EMBL" id="JAUTAL010000001">
    <property type="protein sequence ID" value="MDQ1098518.1"/>
    <property type="molecule type" value="Genomic_DNA"/>
</dbReference>
<proteinExistence type="predicted"/>
<organism evidence="2 3">
    <name type="scientific">Chryseobacterium camelliae</name>
    <dbReference type="NCBI Taxonomy" id="1265445"/>
    <lineage>
        <taxon>Bacteria</taxon>
        <taxon>Pseudomonadati</taxon>
        <taxon>Bacteroidota</taxon>
        <taxon>Flavobacteriia</taxon>
        <taxon>Flavobacteriales</taxon>
        <taxon>Weeksellaceae</taxon>
        <taxon>Chryseobacterium group</taxon>
        <taxon>Chryseobacterium</taxon>
    </lineage>
</organism>
<evidence type="ECO:0000313" key="3">
    <source>
        <dbReference type="Proteomes" id="UP001225072"/>
    </source>
</evidence>
<reference evidence="2 3" key="1">
    <citation type="submission" date="2023-07" db="EMBL/GenBank/DDBJ databases">
        <title>Functional and genomic diversity of the sorghum phyllosphere microbiome.</title>
        <authorList>
            <person name="Shade A."/>
        </authorList>
    </citation>
    <scope>NUCLEOTIDE SEQUENCE [LARGE SCALE GENOMIC DNA]</scope>
    <source>
        <strain evidence="2 3">SORGH_AS_1064</strain>
    </source>
</reference>
<sequence>MKFSILIANYNNGKFFTDCYRSIMAQSYTDWEAVILDDASTDDSMEVIRKLIGTDSRFKIYRNETNSGVGITKSRLIELAEGNICGFLWILMMPYSRKPYHRQ</sequence>
<protein>
    <submittedName>
        <fullName evidence="2">Glycosyltransferase involved in cell wall biosynthesis</fullName>
    </submittedName>
</protein>
<evidence type="ECO:0000259" key="1">
    <source>
        <dbReference type="Pfam" id="PF00535"/>
    </source>
</evidence>